<gene>
    <name evidence="2" type="ORF">KHQ06_19980</name>
</gene>
<protein>
    <submittedName>
        <fullName evidence="2">Uncharacterized protein</fullName>
    </submittedName>
</protein>
<evidence type="ECO:0000256" key="1">
    <source>
        <dbReference type="SAM" id="Phobius"/>
    </source>
</evidence>
<keyword evidence="1" id="KW-1133">Transmembrane helix</keyword>
<dbReference type="RefSeq" id="WP_213554841.1">
    <property type="nucleotide sequence ID" value="NZ_JBFAJM010000007.1"/>
</dbReference>
<sequence>MTNAGKLPVLTFAALLLTSIGLLLIGPVAAGFLIQASAGGPADLAKFAPLVGMALLVALTLGSGVWMFWSLRRKI</sequence>
<dbReference type="EMBL" id="CP074371">
    <property type="protein sequence ID" value="QVI18804.1"/>
    <property type="molecule type" value="Genomic_DNA"/>
</dbReference>
<organism evidence="2 3">
    <name type="scientific">Nocardia tengchongensis</name>
    <dbReference type="NCBI Taxonomy" id="2055889"/>
    <lineage>
        <taxon>Bacteria</taxon>
        <taxon>Bacillati</taxon>
        <taxon>Actinomycetota</taxon>
        <taxon>Actinomycetes</taxon>
        <taxon>Mycobacteriales</taxon>
        <taxon>Nocardiaceae</taxon>
        <taxon>Nocardia</taxon>
    </lineage>
</organism>
<keyword evidence="3" id="KW-1185">Reference proteome</keyword>
<dbReference type="Proteomes" id="UP000683310">
    <property type="component" value="Chromosome"/>
</dbReference>
<evidence type="ECO:0000313" key="3">
    <source>
        <dbReference type="Proteomes" id="UP000683310"/>
    </source>
</evidence>
<accession>A0ABX8CIP7</accession>
<evidence type="ECO:0000313" key="2">
    <source>
        <dbReference type="EMBL" id="QVI18804.1"/>
    </source>
</evidence>
<feature type="transmembrane region" description="Helical" evidence="1">
    <location>
        <begin position="46"/>
        <end position="69"/>
    </location>
</feature>
<dbReference type="GeneID" id="300992262"/>
<proteinExistence type="predicted"/>
<keyword evidence="1" id="KW-0472">Membrane</keyword>
<name>A0ABX8CIP7_9NOCA</name>
<reference evidence="2 3" key="1">
    <citation type="submission" date="2021-04" db="EMBL/GenBank/DDBJ databases">
        <title>Nocardia tengchongensis.</title>
        <authorList>
            <person name="Zhuang k."/>
            <person name="Ran Y."/>
            <person name="Li W."/>
        </authorList>
    </citation>
    <scope>NUCLEOTIDE SEQUENCE [LARGE SCALE GENOMIC DNA]</scope>
    <source>
        <strain evidence="2 3">CFH S0057</strain>
    </source>
</reference>
<keyword evidence="1" id="KW-0812">Transmembrane</keyword>